<accession>A0A7X5U1P2</accession>
<proteinExistence type="predicted"/>
<dbReference type="AlphaFoldDB" id="A0A7X5U1P2"/>
<organism evidence="2 3">
    <name type="scientific">Mycolicibacterium fluoranthenivorans</name>
    <dbReference type="NCBI Taxonomy" id="258505"/>
    <lineage>
        <taxon>Bacteria</taxon>
        <taxon>Bacillati</taxon>
        <taxon>Actinomycetota</taxon>
        <taxon>Actinomycetes</taxon>
        <taxon>Mycobacteriales</taxon>
        <taxon>Mycobacteriaceae</taxon>
        <taxon>Mycolicibacterium</taxon>
    </lineage>
</organism>
<evidence type="ECO:0000313" key="2">
    <source>
        <dbReference type="EMBL" id="NIH96756.1"/>
    </source>
</evidence>
<evidence type="ECO:0000256" key="1">
    <source>
        <dbReference type="SAM" id="MobiDB-lite"/>
    </source>
</evidence>
<sequence>MGRAIGDRAVAAVETVGLAVTAATAAVVADAEAVGVPAAVERVWATAADALFTPAPVSAAELVLSVVTGLVDAALEPFLCPFVAADEVVVAGATSADSDSETADSGPAADSDTPEVVDEGLSVEDVDGFVEAGFGRGLVDVADFVTLTAPLFFFGAPVEVVPFAGADELEAESPAPALLDDPSLVPVSAAATPAPPTTAAPTPRVMAPTPNHFRAWCARR</sequence>
<feature type="region of interest" description="Disordered" evidence="1">
    <location>
        <begin position="94"/>
        <end position="115"/>
    </location>
</feature>
<protein>
    <submittedName>
        <fullName evidence="2">Uncharacterized protein</fullName>
    </submittedName>
</protein>
<comment type="caution">
    <text evidence="2">The sequence shown here is derived from an EMBL/GenBank/DDBJ whole genome shotgun (WGS) entry which is preliminary data.</text>
</comment>
<dbReference type="EMBL" id="JAANOW010000002">
    <property type="protein sequence ID" value="NIH96756.1"/>
    <property type="molecule type" value="Genomic_DNA"/>
</dbReference>
<dbReference type="Proteomes" id="UP000547444">
    <property type="component" value="Unassembled WGS sequence"/>
</dbReference>
<gene>
    <name evidence="2" type="ORF">FHU31_003746</name>
</gene>
<reference evidence="2 3" key="1">
    <citation type="submission" date="2020-03" db="EMBL/GenBank/DDBJ databases">
        <title>Sequencing the genomes of 1000 actinobacteria strains.</title>
        <authorList>
            <person name="Klenk H.-P."/>
        </authorList>
    </citation>
    <scope>NUCLEOTIDE SEQUENCE [LARGE SCALE GENOMIC DNA]</scope>
    <source>
        <strain evidence="2 3">DSM 44556</strain>
    </source>
</reference>
<dbReference type="RefSeq" id="WP_167161303.1">
    <property type="nucleotide sequence ID" value="NZ_JAANOW010000002.1"/>
</dbReference>
<name>A0A7X5U1P2_9MYCO</name>
<evidence type="ECO:0000313" key="3">
    <source>
        <dbReference type="Proteomes" id="UP000547444"/>
    </source>
</evidence>
<keyword evidence="3" id="KW-1185">Reference proteome</keyword>